<dbReference type="PANTHER" id="PTHR46889">
    <property type="entry name" value="TRANSPOSASE INSF FOR INSERTION SEQUENCE IS3B-RELATED"/>
    <property type="match status" value="1"/>
</dbReference>
<dbReference type="EMBL" id="BMEX01000004">
    <property type="protein sequence ID" value="GGA43216.1"/>
    <property type="molecule type" value="Genomic_DNA"/>
</dbReference>
<accession>A0ABQ1GGJ8</accession>
<keyword evidence="3" id="KW-1185">Reference proteome</keyword>
<comment type="caution">
    <text evidence="2">The sequence shown here is derived from an EMBL/GenBank/DDBJ whole genome shotgun (WGS) entry which is preliminary data.</text>
</comment>
<dbReference type="SUPFAM" id="SSF53098">
    <property type="entry name" value="Ribonuclease H-like"/>
    <property type="match status" value="1"/>
</dbReference>
<evidence type="ECO:0000313" key="2">
    <source>
        <dbReference type="EMBL" id="GGA43216.1"/>
    </source>
</evidence>
<dbReference type="PROSITE" id="PS50994">
    <property type="entry name" value="INTEGRASE"/>
    <property type="match status" value="1"/>
</dbReference>
<protein>
    <recommendedName>
        <fullName evidence="1">Integrase catalytic domain-containing protein</fullName>
    </recommendedName>
</protein>
<feature type="domain" description="Integrase catalytic" evidence="1">
    <location>
        <begin position="1"/>
        <end position="130"/>
    </location>
</feature>
<evidence type="ECO:0000259" key="1">
    <source>
        <dbReference type="PROSITE" id="PS50994"/>
    </source>
</evidence>
<organism evidence="2 3">
    <name type="scientific">Kroppenstedtia guangzhouensis</name>
    <dbReference type="NCBI Taxonomy" id="1274356"/>
    <lineage>
        <taxon>Bacteria</taxon>
        <taxon>Bacillati</taxon>
        <taxon>Bacillota</taxon>
        <taxon>Bacilli</taxon>
        <taxon>Bacillales</taxon>
        <taxon>Thermoactinomycetaceae</taxon>
        <taxon>Kroppenstedtia</taxon>
    </lineage>
</organism>
<gene>
    <name evidence="2" type="ORF">GCM10007416_15350</name>
</gene>
<dbReference type="InterPro" id="IPR012337">
    <property type="entry name" value="RNaseH-like_sf"/>
</dbReference>
<dbReference type="InterPro" id="IPR050900">
    <property type="entry name" value="Transposase_IS3/IS150/IS904"/>
</dbReference>
<dbReference type="Pfam" id="PF00665">
    <property type="entry name" value="rve"/>
    <property type="match status" value="1"/>
</dbReference>
<sequence>MYNHEIVSWSLSKRNDLVLDSLELLKEKGSLEDVLLHSDQGFQYTSRTYAHRLETYGMLGSYSRRGNCFDNACIESFFSHLKTEKLHLTNPKTFEEAYKAVEEYITFYNKERFQKKLGDLSPVEHREKVAA</sequence>
<dbReference type="Proteomes" id="UP000617979">
    <property type="component" value="Unassembled WGS sequence"/>
</dbReference>
<dbReference type="Gene3D" id="3.30.420.10">
    <property type="entry name" value="Ribonuclease H-like superfamily/Ribonuclease H"/>
    <property type="match status" value="1"/>
</dbReference>
<dbReference type="InterPro" id="IPR001584">
    <property type="entry name" value="Integrase_cat-core"/>
</dbReference>
<dbReference type="InterPro" id="IPR036397">
    <property type="entry name" value="RNaseH_sf"/>
</dbReference>
<dbReference type="PANTHER" id="PTHR46889:SF4">
    <property type="entry name" value="TRANSPOSASE INSO FOR INSERTION SEQUENCE ELEMENT IS911B-RELATED"/>
    <property type="match status" value="1"/>
</dbReference>
<name>A0ABQ1GGJ8_9BACL</name>
<evidence type="ECO:0000313" key="3">
    <source>
        <dbReference type="Proteomes" id="UP000617979"/>
    </source>
</evidence>
<reference evidence="3" key="1">
    <citation type="journal article" date="2019" name="Int. J. Syst. Evol. Microbiol.">
        <title>The Global Catalogue of Microorganisms (GCM) 10K type strain sequencing project: providing services to taxonomists for standard genome sequencing and annotation.</title>
        <authorList>
            <consortium name="The Broad Institute Genomics Platform"/>
            <consortium name="The Broad Institute Genome Sequencing Center for Infectious Disease"/>
            <person name="Wu L."/>
            <person name="Ma J."/>
        </authorList>
    </citation>
    <scope>NUCLEOTIDE SEQUENCE [LARGE SCALE GENOMIC DNA]</scope>
    <source>
        <strain evidence="3">CGMCC 1.12404</strain>
    </source>
</reference>
<dbReference type="Pfam" id="PF13333">
    <property type="entry name" value="rve_2"/>
    <property type="match status" value="1"/>
</dbReference>
<proteinExistence type="predicted"/>